<protein>
    <submittedName>
        <fullName evidence="4">FixH family protein</fullName>
    </submittedName>
</protein>
<dbReference type="OrthoDB" id="2679563at2"/>
<reference evidence="4 5" key="1">
    <citation type="submission" date="2024-01" db="EMBL/GenBank/DDBJ databases">
        <title>Complete Genome Sequence of Alkalicoccus halolimnae BZ-SZ-XJ29T, a Moderately Halophilic Bacterium Isolated from a Salt Lake.</title>
        <authorList>
            <person name="Zhao B."/>
        </authorList>
    </citation>
    <scope>NUCLEOTIDE SEQUENCE [LARGE SCALE GENOMIC DNA]</scope>
    <source>
        <strain evidence="4 5">BZ-SZ-XJ29</strain>
    </source>
</reference>
<organism evidence="4 5">
    <name type="scientific">Alkalicoccus halolimnae</name>
    <dbReference type="NCBI Taxonomy" id="1667239"/>
    <lineage>
        <taxon>Bacteria</taxon>
        <taxon>Bacillati</taxon>
        <taxon>Bacillota</taxon>
        <taxon>Bacilli</taxon>
        <taxon>Bacillales</taxon>
        <taxon>Bacillaceae</taxon>
        <taxon>Alkalicoccus</taxon>
    </lineage>
</organism>
<dbReference type="Proteomes" id="UP000321816">
    <property type="component" value="Chromosome"/>
</dbReference>
<evidence type="ECO:0000256" key="1">
    <source>
        <dbReference type="SAM" id="MobiDB-lite"/>
    </source>
</evidence>
<sequence length="268" mass="30082">MRKALLTLGVSLAALTACGTEEENNAGGAVSVDDVNLEQLEVEIDAPEAIDPGEEAELKAFVTQGEESIDDADEVMFEVWPEGAKSESEMVEADFSGEEGWYETSYTFDEEAHYHVQAHTTARGMHVMPVHEMKVGNPEEAEDETSEEHQEHSESEMHGGDEAHDHSYNEDFTAHLQTSGESQTGEDITLETEASWQEESWTEGEVTYEVWKHGDEAREWIDAEETEEGSYEAGHVFEEAGDYHIVVHASDENIHEHVEFFIEIKEEE</sequence>
<dbReference type="Pfam" id="PF13115">
    <property type="entry name" value="YtkA"/>
    <property type="match status" value="1"/>
</dbReference>
<dbReference type="EMBL" id="CP144914">
    <property type="protein sequence ID" value="WWD80330.1"/>
    <property type="molecule type" value="Genomic_DNA"/>
</dbReference>
<feature type="region of interest" description="Disordered" evidence="1">
    <location>
        <begin position="137"/>
        <end position="167"/>
    </location>
</feature>
<name>A0A5C7FC39_9BACI</name>
<evidence type="ECO:0000313" key="4">
    <source>
        <dbReference type="EMBL" id="WWD80330.1"/>
    </source>
</evidence>
<dbReference type="InterPro" id="IPR032693">
    <property type="entry name" value="YtkA-like_dom"/>
</dbReference>
<feature type="chain" id="PRO_5044096834" evidence="2">
    <location>
        <begin position="20"/>
        <end position="268"/>
    </location>
</feature>
<feature type="compositionally biased region" description="Basic and acidic residues" evidence="1">
    <location>
        <begin position="147"/>
        <end position="167"/>
    </location>
</feature>
<evidence type="ECO:0000259" key="3">
    <source>
        <dbReference type="Pfam" id="PF13115"/>
    </source>
</evidence>
<evidence type="ECO:0000256" key="2">
    <source>
        <dbReference type="SAM" id="SignalP"/>
    </source>
</evidence>
<feature type="domain" description="YtkA-like" evidence="3">
    <location>
        <begin position="36"/>
        <end position="119"/>
    </location>
</feature>
<keyword evidence="2" id="KW-0732">Signal</keyword>
<dbReference type="RefSeq" id="WP_147804165.1">
    <property type="nucleotide sequence ID" value="NZ_CP144914.1"/>
</dbReference>
<feature type="signal peptide" evidence="2">
    <location>
        <begin position="1"/>
        <end position="19"/>
    </location>
</feature>
<evidence type="ECO:0000313" key="5">
    <source>
        <dbReference type="Proteomes" id="UP000321816"/>
    </source>
</evidence>
<dbReference type="AlphaFoldDB" id="A0A5C7FC39"/>
<accession>A0A5C7FC39</accession>
<dbReference type="KEGG" id="ahal:FTX54_001810"/>
<dbReference type="PROSITE" id="PS51257">
    <property type="entry name" value="PROKAR_LIPOPROTEIN"/>
    <property type="match status" value="1"/>
</dbReference>
<gene>
    <name evidence="4" type="ORF">FTX54_001810</name>
</gene>
<keyword evidence="5" id="KW-1185">Reference proteome</keyword>
<proteinExistence type="predicted"/>